<dbReference type="InterPro" id="IPR011047">
    <property type="entry name" value="Quinoprotein_ADH-like_sf"/>
</dbReference>
<dbReference type="PANTHER" id="PTHR35340">
    <property type="entry name" value="PQQ ENZYME REPEAT PROTEIN-RELATED"/>
    <property type="match status" value="1"/>
</dbReference>
<evidence type="ECO:0000313" key="1">
    <source>
        <dbReference type="EMBL" id="EAU45902.1"/>
    </source>
</evidence>
<proteinExistence type="predicted"/>
<reference evidence="1 2" key="1">
    <citation type="journal article" date="2010" name="J. Bacteriol.">
        <title>Genome sequences of Pelagibaca bermudensis HTCC2601T and Maritimibacter alkaliphilus HTCC2654T, the type strains of two marine Roseobacter genera.</title>
        <authorList>
            <person name="Thrash J.C."/>
            <person name="Cho J.C."/>
            <person name="Ferriera S."/>
            <person name="Johnson J."/>
            <person name="Vergin K.L."/>
            <person name="Giovannoni S.J."/>
        </authorList>
    </citation>
    <scope>NUCLEOTIDE SEQUENCE [LARGE SCALE GENOMIC DNA]</scope>
    <source>
        <strain evidence="2">DSM 26914 / JCM 13377 / KCTC 12554 / HTCC2601</strain>
    </source>
</reference>
<protein>
    <recommendedName>
        <fullName evidence="3">Aryl sulfotransferase</fullName>
    </recommendedName>
</protein>
<dbReference type="EMBL" id="AATQ01000020">
    <property type="protein sequence ID" value="EAU45902.1"/>
    <property type="molecule type" value="Genomic_DNA"/>
</dbReference>
<dbReference type="HOGENOM" id="CLU_756538_0_0_5"/>
<accession>Q0FP01</accession>
<evidence type="ECO:0008006" key="3">
    <source>
        <dbReference type="Google" id="ProtNLM"/>
    </source>
</evidence>
<dbReference type="Pfam" id="PF14269">
    <property type="entry name" value="Arylsulfotran_2"/>
    <property type="match status" value="1"/>
</dbReference>
<dbReference type="SUPFAM" id="SSF50998">
    <property type="entry name" value="Quinoprotein alcohol dehydrogenase-like"/>
    <property type="match status" value="1"/>
</dbReference>
<gene>
    <name evidence="1" type="ORF">R2601_21567</name>
</gene>
<dbReference type="eggNOG" id="COG0526">
    <property type="taxonomic scope" value="Bacteria"/>
</dbReference>
<dbReference type="PANTHER" id="PTHR35340:SF5">
    <property type="entry name" value="ASST-DOMAIN-CONTAINING PROTEIN"/>
    <property type="match status" value="1"/>
</dbReference>
<comment type="caution">
    <text evidence="1">The sequence shown here is derived from an EMBL/GenBank/DDBJ whole genome shotgun (WGS) entry which is preliminary data.</text>
</comment>
<dbReference type="InterPro" id="IPR053143">
    <property type="entry name" value="Arylsulfate_ST"/>
</dbReference>
<dbReference type="InterPro" id="IPR039535">
    <property type="entry name" value="ASST-like"/>
</dbReference>
<dbReference type="Proteomes" id="UP000006230">
    <property type="component" value="Unassembled WGS sequence"/>
</dbReference>
<organism evidence="1 2">
    <name type="scientific">Salipiger bermudensis (strain DSM 26914 / JCM 13377 / KCTC 12554 / HTCC2601)</name>
    <name type="common">Pelagibaca bermudensis</name>
    <dbReference type="NCBI Taxonomy" id="314265"/>
    <lineage>
        <taxon>Bacteria</taxon>
        <taxon>Pseudomonadati</taxon>
        <taxon>Pseudomonadota</taxon>
        <taxon>Alphaproteobacteria</taxon>
        <taxon>Rhodobacterales</taxon>
        <taxon>Roseobacteraceae</taxon>
        <taxon>Salipiger</taxon>
    </lineage>
</organism>
<dbReference type="AlphaFoldDB" id="Q0FP01"/>
<keyword evidence="2" id="KW-1185">Reference proteome</keyword>
<evidence type="ECO:0000313" key="2">
    <source>
        <dbReference type="Proteomes" id="UP000006230"/>
    </source>
</evidence>
<dbReference type="InterPro" id="IPR015943">
    <property type="entry name" value="WD40/YVTN_repeat-like_dom_sf"/>
</dbReference>
<name>Q0FP01_SALBH</name>
<dbReference type="STRING" id="314265.R2601_21567"/>
<sequence>METAMLDTTKGTFDPEQASAVTLERRRLGLTALDREKSFGGYTLYARQTGGGVVDMVDLEGRIAHQWQMPVRPGRDAVLLPNGNLGYNGSHATSAALYPAWDLWHGGDFYEATPEGEIVWRHEDIYHHHDAQWLPNGDLLYTVAAELPAHLAKRICGGDPRKDGADGIFQSDIVRQVNRKGEVVWEWCIWDHIDPADLPVHPIFDRRHWPMINGVSETESGLILMSLRTTSGVIAVEKASGRIVWHAGADLVAQQHTPIMMEGGTVLVFDNGNLRMGSSNPFSRALEFDPATMQVTWSYTDPNAPSFFSPFMGSAERLPNGNTLICESAFGRLFEVTPAGETVWEFVIPDFAEYPAPVNQFIKGSHNGCFRAHRYSAEQVTWL</sequence>
<dbReference type="Gene3D" id="2.130.10.10">
    <property type="entry name" value="YVTN repeat-like/Quinoprotein amine dehydrogenase"/>
    <property type="match status" value="1"/>
</dbReference>